<dbReference type="GO" id="GO:0005886">
    <property type="term" value="C:plasma membrane"/>
    <property type="evidence" value="ECO:0007669"/>
    <property type="project" value="TreeGrafter"/>
</dbReference>
<dbReference type="SUPFAM" id="SSF48726">
    <property type="entry name" value="Immunoglobulin"/>
    <property type="match status" value="2"/>
</dbReference>
<dbReference type="InterPro" id="IPR013783">
    <property type="entry name" value="Ig-like_fold"/>
</dbReference>
<dbReference type="PANTHER" id="PTHR45080:SF8">
    <property type="entry name" value="IG-LIKE DOMAIN-CONTAINING PROTEIN"/>
    <property type="match status" value="1"/>
</dbReference>
<dbReference type="AlphaFoldDB" id="A0A9Q0X749"/>
<dbReference type="GO" id="GO:0007156">
    <property type="term" value="P:homophilic cell adhesion via plasma membrane adhesion molecules"/>
    <property type="evidence" value="ECO:0007669"/>
    <property type="project" value="TreeGrafter"/>
</dbReference>
<dbReference type="Pfam" id="PF13927">
    <property type="entry name" value="Ig_3"/>
    <property type="match status" value="1"/>
</dbReference>
<dbReference type="SMART" id="SM00409">
    <property type="entry name" value="IG"/>
    <property type="match status" value="2"/>
</dbReference>
<reference evidence="12" key="1">
    <citation type="journal article" date="2023" name="DNA Res.">
        <title>Chromosome-level genome assembly of Phrynocephalus forsythii using third-generation DNA sequencing and Hi-C analysis.</title>
        <authorList>
            <person name="Qi Y."/>
            <person name="Zhao W."/>
            <person name="Zhao Y."/>
            <person name="Niu C."/>
            <person name="Cao S."/>
            <person name="Zhang Y."/>
        </authorList>
    </citation>
    <scope>NUCLEOTIDE SEQUENCE</scope>
    <source>
        <tissue evidence="12">Muscle</tissue>
    </source>
</reference>
<dbReference type="Proteomes" id="UP001142489">
    <property type="component" value="Unassembled WGS sequence"/>
</dbReference>
<dbReference type="PANTHER" id="PTHR45080">
    <property type="entry name" value="CONTACTIN 5"/>
    <property type="match status" value="1"/>
</dbReference>
<dbReference type="PRINTS" id="PR01838">
    <property type="entry name" value="NCAMFAMILY"/>
</dbReference>
<evidence type="ECO:0000256" key="2">
    <source>
        <dbReference type="ARBA" id="ARBA00022692"/>
    </source>
</evidence>
<keyword evidence="4 9" id="KW-1133">Transmembrane helix</keyword>
<keyword evidence="5 9" id="KW-0472">Membrane</keyword>
<comment type="caution">
    <text evidence="12">The sequence shown here is derived from an EMBL/GenBank/DDBJ whole genome shotgun (WGS) entry which is preliminary data.</text>
</comment>
<evidence type="ECO:0000256" key="9">
    <source>
        <dbReference type="SAM" id="Phobius"/>
    </source>
</evidence>
<sequence length="384" mass="41998">MASGSAFLLVFLAGTTHCSREALEIIPSIGDVELGKKEYFLCKVRHGGEATLTWLDPSGNVIEADSEPFNEKIIDERSKGLEITLRDPDMGGTFICQGSFDETGRTAITQIKIRVIQRPTFVTQIEPVKEVVEGTRVDFRCQAKGIPPPTVTWLFRNQALSNTDDGRISVENGALVIQNIQPSDAGAYSCEASIKERNEVVFTNVSVHVKFTPRLQLPNKSLVVQIGNLTQYNFTVMANPSPTVKVSWKGKVFEGDDIRLVEEDHGTYMASFEVMPTSQEDISELLITATNELGSAEGKVTLKEGTPDQRLGTGSLLAIVFAILLLLVLVVDVSCYYKRQRGLLMYCCRNILGKNPSGMGVESNGKMLSKSGKNTIVNVSGIEA</sequence>
<evidence type="ECO:0000313" key="12">
    <source>
        <dbReference type="EMBL" id="KAJ7304113.1"/>
    </source>
</evidence>
<dbReference type="FunFam" id="2.60.40.10:FF:000032">
    <property type="entry name" value="palladin isoform X1"/>
    <property type="match status" value="1"/>
</dbReference>
<evidence type="ECO:0000256" key="5">
    <source>
        <dbReference type="ARBA" id="ARBA00023136"/>
    </source>
</evidence>
<evidence type="ECO:0000256" key="7">
    <source>
        <dbReference type="ARBA" id="ARBA00023180"/>
    </source>
</evidence>
<dbReference type="InterPro" id="IPR050958">
    <property type="entry name" value="Cell_Adh-Cytoskel_Orgn"/>
</dbReference>
<keyword evidence="2 9" id="KW-0812">Transmembrane</keyword>
<dbReference type="InterPro" id="IPR003599">
    <property type="entry name" value="Ig_sub"/>
</dbReference>
<dbReference type="Gene3D" id="2.60.40.10">
    <property type="entry name" value="Immunoglobulins"/>
    <property type="match status" value="2"/>
</dbReference>
<feature type="transmembrane region" description="Helical" evidence="9">
    <location>
        <begin position="316"/>
        <end position="337"/>
    </location>
</feature>
<dbReference type="EMBL" id="JAPFRF010000023">
    <property type="protein sequence ID" value="KAJ7304113.1"/>
    <property type="molecule type" value="Genomic_DNA"/>
</dbReference>
<proteinExistence type="predicted"/>
<comment type="subcellular location">
    <subcellularLocation>
        <location evidence="1">Membrane</location>
        <topology evidence="1">Single-pass membrane protein</topology>
    </subcellularLocation>
</comment>
<evidence type="ECO:0000313" key="13">
    <source>
        <dbReference type="Proteomes" id="UP001142489"/>
    </source>
</evidence>
<evidence type="ECO:0000256" key="3">
    <source>
        <dbReference type="ARBA" id="ARBA00022729"/>
    </source>
</evidence>
<protein>
    <recommendedName>
        <fullName evidence="11">Ig-like domain-containing protein</fullName>
    </recommendedName>
</protein>
<evidence type="ECO:0000259" key="11">
    <source>
        <dbReference type="PROSITE" id="PS50835"/>
    </source>
</evidence>
<dbReference type="InterPro" id="IPR036179">
    <property type="entry name" value="Ig-like_dom_sf"/>
</dbReference>
<keyword evidence="8" id="KW-0393">Immunoglobulin domain</keyword>
<gene>
    <name evidence="12" type="ORF">JRQ81_011638</name>
</gene>
<evidence type="ECO:0000256" key="6">
    <source>
        <dbReference type="ARBA" id="ARBA00023157"/>
    </source>
</evidence>
<evidence type="ECO:0000256" key="1">
    <source>
        <dbReference type="ARBA" id="ARBA00004167"/>
    </source>
</evidence>
<keyword evidence="7" id="KW-0325">Glycoprotein</keyword>
<evidence type="ECO:0000256" key="8">
    <source>
        <dbReference type="ARBA" id="ARBA00023319"/>
    </source>
</evidence>
<dbReference type="InterPro" id="IPR003598">
    <property type="entry name" value="Ig_sub2"/>
</dbReference>
<feature type="chain" id="PRO_5040509092" description="Ig-like domain-containing protein" evidence="10">
    <location>
        <begin position="19"/>
        <end position="384"/>
    </location>
</feature>
<feature type="signal peptide" evidence="10">
    <location>
        <begin position="1"/>
        <end position="18"/>
    </location>
</feature>
<dbReference type="SMART" id="SM00408">
    <property type="entry name" value="IGc2"/>
    <property type="match status" value="1"/>
</dbReference>
<evidence type="ECO:0000256" key="10">
    <source>
        <dbReference type="SAM" id="SignalP"/>
    </source>
</evidence>
<name>A0A9Q0X749_9SAUR</name>
<organism evidence="12 13">
    <name type="scientific">Phrynocephalus forsythii</name>
    <dbReference type="NCBI Taxonomy" id="171643"/>
    <lineage>
        <taxon>Eukaryota</taxon>
        <taxon>Metazoa</taxon>
        <taxon>Chordata</taxon>
        <taxon>Craniata</taxon>
        <taxon>Vertebrata</taxon>
        <taxon>Euteleostomi</taxon>
        <taxon>Lepidosauria</taxon>
        <taxon>Squamata</taxon>
        <taxon>Bifurcata</taxon>
        <taxon>Unidentata</taxon>
        <taxon>Episquamata</taxon>
        <taxon>Toxicofera</taxon>
        <taxon>Iguania</taxon>
        <taxon>Acrodonta</taxon>
        <taxon>Agamidae</taxon>
        <taxon>Agaminae</taxon>
        <taxon>Phrynocephalus</taxon>
    </lineage>
</organism>
<keyword evidence="3 10" id="KW-0732">Signal</keyword>
<evidence type="ECO:0000256" key="4">
    <source>
        <dbReference type="ARBA" id="ARBA00022989"/>
    </source>
</evidence>
<keyword evidence="13" id="KW-1185">Reference proteome</keyword>
<feature type="domain" description="Ig-like" evidence="11">
    <location>
        <begin position="119"/>
        <end position="206"/>
    </location>
</feature>
<keyword evidence="6" id="KW-1015">Disulfide bond</keyword>
<dbReference type="OrthoDB" id="6106100at2759"/>
<accession>A0A9Q0X749</accession>
<dbReference type="InterPro" id="IPR007110">
    <property type="entry name" value="Ig-like_dom"/>
</dbReference>
<dbReference type="PROSITE" id="PS50835">
    <property type="entry name" value="IG_LIKE"/>
    <property type="match status" value="1"/>
</dbReference>
<dbReference type="InterPro" id="IPR009138">
    <property type="entry name" value="Neural_cell_adh"/>
</dbReference>